<reference evidence="2 3" key="1">
    <citation type="submission" date="2020-12" db="EMBL/GenBank/DDBJ databases">
        <title>Chryseobacterium endoalhailicus sp. nov., isolated from seed of leguminous plant.</title>
        <authorList>
            <person name="Zhang X."/>
        </authorList>
    </citation>
    <scope>NUCLEOTIDE SEQUENCE [LARGE SCALE GENOMIC DNA]</scope>
    <source>
        <strain evidence="2 3">L7</strain>
    </source>
</reference>
<gene>
    <name evidence="2" type="ORF">JET18_05155</name>
</gene>
<sequence length="227" mass="27638">MTKDEFIKKYKDFQLPNETQEMIDKSVDNAKSVLNEYESEYKKIQKSFKFYFKKKGYIKPYDTHDFFDWIAEKYPDASLPHIIEVAKDPNSYKRFHEHKKRLWDGSEKNEENKKESNPENLIHNENSRVQKLANRFFNGELEKLKLLEYLSENFVASNPKCTDLTKYNHIYKYFNENESFNLEHRAYKELIKELFDYDYQAREIRARTQKHLKLLKNLTINYRQSLK</sequence>
<dbReference type="EMBL" id="JAELVM010000001">
    <property type="protein sequence ID" value="MBL1220214.1"/>
    <property type="molecule type" value="Genomic_DNA"/>
</dbReference>
<feature type="region of interest" description="Disordered" evidence="1">
    <location>
        <begin position="103"/>
        <end position="124"/>
    </location>
</feature>
<evidence type="ECO:0000313" key="3">
    <source>
        <dbReference type="Proteomes" id="UP000661696"/>
    </source>
</evidence>
<name>A0ABS1QC51_9FLAO</name>
<dbReference type="Proteomes" id="UP000661696">
    <property type="component" value="Unassembled WGS sequence"/>
</dbReference>
<dbReference type="RefSeq" id="WP_202089544.1">
    <property type="nucleotide sequence ID" value="NZ_JAELVM010000001.1"/>
</dbReference>
<accession>A0ABS1QC51</accession>
<keyword evidence="3" id="KW-1185">Reference proteome</keyword>
<protein>
    <submittedName>
        <fullName evidence="2">Uncharacterized protein</fullName>
    </submittedName>
</protein>
<evidence type="ECO:0000256" key="1">
    <source>
        <dbReference type="SAM" id="MobiDB-lite"/>
    </source>
</evidence>
<proteinExistence type="predicted"/>
<comment type="caution">
    <text evidence="2">The sequence shown here is derived from an EMBL/GenBank/DDBJ whole genome shotgun (WGS) entry which is preliminary data.</text>
</comment>
<feature type="compositionally biased region" description="Basic and acidic residues" evidence="1">
    <location>
        <begin position="103"/>
        <end position="117"/>
    </location>
</feature>
<organism evidence="2 3">
    <name type="scientific">Chryseobacterium endalhagicum</name>
    <dbReference type="NCBI Taxonomy" id="2797638"/>
    <lineage>
        <taxon>Bacteria</taxon>
        <taxon>Pseudomonadati</taxon>
        <taxon>Bacteroidota</taxon>
        <taxon>Flavobacteriia</taxon>
        <taxon>Flavobacteriales</taxon>
        <taxon>Weeksellaceae</taxon>
        <taxon>Chryseobacterium group</taxon>
        <taxon>Chryseobacterium</taxon>
    </lineage>
</organism>
<evidence type="ECO:0000313" key="2">
    <source>
        <dbReference type="EMBL" id="MBL1220214.1"/>
    </source>
</evidence>